<dbReference type="InterPro" id="IPR015943">
    <property type="entry name" value="WD40/YVTN_repeat-like_dom_sf"/>
</dbReference>
<dbReference type="Proteomes" id="UP000002762">
    <property type="component" value="Unassembled WGS sequence"/>
</dbReference>
<dbReference type="InterPro" id="IPR020472">
    <property type="entry name" value="WD40_PAC1"/>
</dbReference>
<evidence type="ECO:0000256" key="3">
    <source>
        <dbReference type="ARBA" id="ARBA00022737"/>
    </source>
</evidence>
<dbReference type="EMBL" id="JH725155">
    <property type="protein sequence ID" value="EJP68097.1"/>
    <property type="molecule type" value="Genomic_DNA"/>
</dbReference>
<feature type="region of interest" description="Disordered" evidence="6">
    <location>
        <begin position="351"/>
        <end position="398"/>
    </location>
</feature>
<evidence type="ECO:0000313" key="7">
    <source>
        <dbReference type="EMBL" id="EJP68097.1"/>
    </source>
</evidence>
<comment type="subcellular location">
    <subcellularLocation>
        <location evidence="1">Nucleus</location>
        <location evidence="1">Nucleolus</location>
    </subcellularLocation>
</comment>
<dbReference type="InterPro" id="IPR019775">
    <property type="entry name" value="WD40_repeat_CS"/>
</dbReference>
<dbReference type="RefSeq" id="XP_008596312.1">
    <property type="nucleotide sequence ID" value="XM_008598090.1"/>
</dbReference>
<evidence type="ECO:0000256" key="2">
    <source>
        <dbReference type="ARBA" id="ARBA00022574"/>
    </source>
</evidence>
<dbReference type="GO" id="GO:0005730">
    <property type="term" value="C:nucleolus"/>
    <property type="evidence" value="ECO:0007669"/>
    <property type="project" value="UniProtKB-SubCell"/>
</dbReference>
<protein>
    <submittedName>
        <fullName evidence="7">WD domain-containing protein</fullName>
    </submittedName>
</protein>
<keyword evidence="2 5" id="KW-0853">WD repeat</keyword>
<feature type="repeat" description="WD" evidence="5">
    <location>
        <begin position="502"/>
        <end position="544"/>
    </location>
</feature>
<evidence type="ECO:0000256" key="6">
    <source>
        <dbReference type="SAM" id="MobiDB-lite"/>
    </source>
</evidence>
<dbReference type="OrthoDB" id="10267436at2759"/>
<dbReference type="CDD" id="cd00200">
    <property type="entry name" value="WD40"/>
    <property type="match status" value="1"/>
</dbReference>
<evidence type="ECO:0000256" key="1">
    <source>
        <dbReference type="ARBA" id="ARBA00004604"/>
    </source>
</evidence>
<dbReference type="PANTHER" id="PTHR19848">
    <property type="entry name" value="WD40 REPEAT PROTEIN"/>
    <property type="match status" value="1"/>
</dbReference>
<dbReference type="GO" id="GO:0000027">
    <property type="term" value="P:ribosomal large subunit assembly"/>
    <property type="evidence" value="ECO:0007669"/>
    <property type="project" value="EnsemblFungi"/>
</dbReference>
<proteinExistence type="predicted"/>
<dbReference type="SUPFAM" id="SSF50998">
    <property type="entry name" value="Quinoprotein alcohol dehydrogenase-like"/>
    <property type="match status" value="1"/>
</dbReference>
<dbReference type="Pfam" id="PF00400">
    <property type="entry name" value="WD40"/>
    <property type="match status" value="7"/>
</dbReference>
<dbReference type="STRING" id="655819.J4URG6"/>
<feature type="compositionally biased region" description="Acidic residues" evidence="6">
    <location>
        <begin position="127"/>
        <end position="137"/>
    </location>
</feature>
<feature type="repeat" description="WD" evidence="5">
    <location>
        <begin position="589"/>
        <end position="636"/>
    </location>
</feature>
<feature type="region of interest" description="Disordered" evidence="6">
    <location>
        <begin position="282"/>
        <end position="304"/>
    </location>
</feature>
<dbReference type="GO" id="GO:0110136">
    <property type="term" value="P:protein-RNA complex remodeling"/>
    <property type="evidence" value="ECO:0007669"/>
    <property type="project" value="EnsemblFungi"/>
</dbReference>
<keyword evidence="3" id="KW-0677">Repeat</keyword>
<dbReference type="GeneID" id="19886005"/>
<name>J4URG6_BEAB2</name>
<dbReference type="FunCoup" id="J4URG6">
    <property type="interactions" value="711"/>
</dbReference>
<evidence type="ECO:0000313" key="8">
    <source>
        <dbReference type="Proteomes" id="UP000002762"/>
    </source>
</evidence>
<dbReference type="SMART" id="SM00320">
    <property type="entry name" value="WD40"/>
    <property type="match status" value="8"/>
</dbReference>
<dbReference type="PROSITE" id="PS50082">
    <property type="entry name" value="WD_REPEATS_2"/>
    <property type="match status" value="7"/>
</dbReference>
<sequence>MFGILESVATPRAGVYSSYEDLIENLNERMEKEGYKIVKSRSHRAYVGGADVPNNGIIRCDLVCNRGGRAYKSEATQRKTTTKKTGCPWKAKAVHRKTLGGWVLTVACDQHNHEPGTPEPPSPEPSNGEDEDVEDSSPELPALGPDTSAAISVAGVSEAAVRLTGDTFNQYKRDYRKLSPTDRMQLLSNMQMRIAAIYAIQNEDAQRQRRLEIQERRHREIDTAQGRPQQSRTSNTHKRQRLSVVEDLEYDQMVRQSAKLPGGQRRSAAEDPNYGQMLMQSERRQLREQHSQAASEPQMQDTATQTSVSIPNIGLAQFPQFANSFRRGREANPSNAGSRVAPPNLDDFFDPLGSGTSTLRDKMSTVLPPPSKRQRREQLERSRVQQDVTAVPGPEGSFKARFVDPDGNQQALVEVPLADASEKNLSLLLNTLLAREKEDFVPYRFRIHIPDSDIIVDQYPNDLLQLLRSHGIENPFETTVTLSAEPQAVFKVKAVTRMSHRIPAHGEAILAAQFPPQTSSLLATGSGDNTARIMDTDTGTPKYTLSGHKGWVLCVAWSPDGRRLATGSMDKTVRLWDPVTGKAVSGGTFSGHAKWVTNMAWEPYHLWRDGTPRLASASKDSTVRVWMVDNGTTEHVLSGHKSSVSCVKWGGTGNIYTASHDKTVKVWNAELGTLLHTLSSHAHWVNHLALSTEFALRTSYFDHTPTPATEQEKRAKAKERFEKAAKIQGKVAERLVSASDDFTMYLWDPSQGTKPVARMLGHQKQVNHVTFSPDGSLIASSGWDNHTKLWNARDGKFINTLRGHVAPVYQCAFSADSRLLVTASKDTTLKVWSMATHKLAADLPGHQDEVYAVDWSPDGKKVGSGGKDKAVRLWCN</sequence>
<feature type="repeat" description="WD" evidence="5">
    <location>
        <begin position="545"/>
        <end position="586"/>
    </location>
</feature>
<evidence type="ECO:0000256" key="4">
    <source>
        <dbReference type="ARBA" id="ARBA00023242"/>
    </source>
</evidence>
<feature type="repeat" description="WD" evidence="5">
    <location>
        <begin position="801"/>
        <end position="842"/>
    </location>
</feature>
<dbReference type="AlphaFoldDB" id="J4URG6"/>
<organism evidence="7 8">
    <name type="scientific">Beauveria bassiana (strain ARSEF 2860)</name>
    <name type="common">White muscardine disease fungus</name>
    <name type="synonym">Tritirachium shiotae</name>
    <dbReference type="NCBI Taxonomy" id="655819"/>
    <lineage>
        <taxon>Eukaryota</taxon>
        <taxon>Fungi</taxon>
        <taxon>Dikarya</taxon>
        <taxon>Ascomycota</taxon>
        <taxon>Pezizomycotina</taxon>
        <taxon>Sordariomycetes</taxon>
        <taxon>Hypocreomycetidae</taxon>
        <taxon>Hypocreales</taxon>
        <taxon>Cordycipitaceae</taxon>
        <taxon>Beauveria</taxon>
    </lineage>
</organism>
<gene>
    <name evidence="7" type="ORF">BBA_02993</name>
</gene>
<dbReference type="PROSITE" id="PS50294">
    <property type="entry name" value="WD_REPEATS_REGION"/>
    <property type="match status" value="6"/>
</dbReference>
<accession>J4URG6</accession>
<dbReference type="PANTHER" id="PTHR19848:SF0">
    <property type="entry name" value="NOTCHLESS PROTEIN HOMOLOG 1"/>
    <property type="match status" value="1"/>
</dbReference>
<dbReference type="Gene3D" id="2.130.10.10">
    <property type="entry name" value="YVTN repeat-like/Quinoprotein amine dehydrogenase"/>
    <property type="match status" value="1"/>
</dbReference>
<reference evidence="7 8" key="1">
    <citation type="journal article" date="2012" name="Sci. Rep.">
        <title>Genomic perspectives on the evolution of fungal entomopathogenicity in Beauveria bassiana.</title>
        <authorList>
            <person name="Xiao G."/>
            <person name="Ying S.H."/>
            <person name="Zheng P."/>
            <person name="Wang Z.L."/>
            <person name="Zhang S."/>
            <person name="Xie X.Q."/>
            <person name="Shang Y."/>
            <person name="St Leger R.J."/>
            <person name="Zhao G.P."/>
            <person name="Wang C."/>
            <person name="Feng M.G."/>
        </authorList>
    </citation>
    <scope>NUCLEOTIDE SEQUENCE [LARGE SCALE GENOMIC DNA]</scope>
    <source>
        <strain evidence="7 8">ARSEF 2860</strain>
    </source>
</reference>
<keyword evidence="8" id="KW-1185">Reference proteome</keyword>
<dbReference type="InParanoid" id="J4URG6"/>
<feature type="region of interest" description="Disordered" evidence="6">
    <location>
        <begin position="217"/>
        <end position="245"/>
    </location>
</feature>
<feature type="repeat" description="WD" evidence="5">
    <location>
        <begin position="843"/>
        <end position="876"/>
    </location>
</feature>
<feature type="compositionally biased region" description="Polar residues" evidence="6">
    <location>
        <begin position="291"/>
        <end position="304"/>
    </location>
</feature>
<dbReference type="PROSITE" id="PS00678">
    <property type="entry name" value="WD_REPEATS_1"/>
    <property type="match status" value="1"/>
</dbReference>
<dbReference type="PRINTS" id="PR00320">
    <property type="entry name" value="GPROTEINBRPT"/>
</dbReference>
<evidence type="ECO:0000256" key="5">
    <source>
        <dbReference type="PROSITE-ProRule" id="PRU00221"/>
    </source>
</evidence>
<keyword evidence="4" id="KW-0539">Nucleus</keyword>
<feature type="region of interest" description="Disordered" evidence="6">
    <location>
        <begin position="110"/>
        <end position="146"/>
    </location>
</feature>
<feature type="repeat" description="WD" evidence="5">
    <location>
        <begin position="759"/>
        <end position="800"/>
    </location>
</feature>
<dbReference type="HOGENOM" id="CLU_015974_0_0_1"/>
<dbReference type="InterPro" id="IPR011047">
    <property type="entry name" value="Quinoprotein_ADH-like_sf"/>
</dbReference>
<dbReference type="InterPro" id="IPR001680">
    <property type="entry name" value="WD40_rpt"/>
</dbReference>
<feature type="repeat" description="WD" evidence="5">
    <location>
        <begin position="637"/>
        <end position="677"/>
    </location>
</feature>